<sequence>MPAPLSLRLCIITNVTSLILIRVHSLQAKTPLLTVATPFLRYVHGLVRPLKPLSRYRHCLAQLLQRLLPCCKTAF</sequence>
<reference evidence="1" key="2">
    <citation type="submission" date="2023-06" db="EMBL/GenBank/DDBJ databases">
        <authorList>
            <consortium name="Lawrence Berkeley National Laboratory"/>
            <person name="Haridas S."/>
            <person name="Hensen N."/>
            <person name="Bonometti L."/>
            <person name="Westerberg I."/>
            <person name="Brannstrom I.O."/>
            <person name="Guillou S."/>
            <person name="Cros-Aarteil S."/>
            <person name="Calhoun S."/>
            <person name="Kuo A."/>
            <person name="Mondo S."/>
            <person name="Pangilinan J."/>
            <person name="Riley R."/>
            <person name="Labutti K."/>
            <person name="Andreopoulos B."/>
            <person name="Lipzen A."/>
            <person name="Chen C."/>
            <person name="Yanf M."/>
            <person name="Daum C."/>
            <person name="Ng V."/>
            <person name="Clum A."/>
            <person name="Steindorff A."/>
            <person name="Ohm R."/>
            <person name="Martin F."/>
            <person name="Silar P."/>
            <person name="Natvig D."/>
            <person name="Lalanne C."/>
            <person name="Gautier V."/>
            <person name="Ament-Velasquez S.L."/>
            <person name="Kruys A."/>
            <person name="Hutchinson M.I."/>
            <person name="Powell A.J."/>
            <person name="Barry K."/>
            <person name="Miller A.N."/>
            <person name="Grigoriev I.V."/>
            <person name="Debuchy R."/>
            <person name="Gladieux P."/>
            <person name="Thoren M.H."/>
            <person name="Johannesson H."/>
        </authorList>
    </citation>
    <scope>NUCLEOTIDE SEQUENCE</scope>
    <source>
        <strain evidence="1">CBS 955.72</strain>
    </source>
</reference>
<gene>
    <name evidence="1" type="ORF">B0T25DRAFT_559869</name>
</gene>
<evidence type="ECO:0000313" key="1">
    <source>
        <dbReference type="EMBL" id="KAK3342056.1"/>
    </source>
</evidence>
<evidence type="ECO:0000313" key="2">
    <source>
        <dbReference type="Proteomes" id="UP001275084"/>
    </source>
</evidence>
<dbReference type="AlphaFoldDB" id="A0AAJ0M961"/>
<organism evidence="1 2">
    <name type="scientific">Lasiosphaeria hispida</name>
    <dbReference type="NCBI Taxonomy" id="260671"/>
    <lineage>
        <taxon>Eukaryota</taxon>
        <taxon>Fungi</taxon>
        <taxon>Dikarya</taxon>
        <taxon>Ascomycota</taxon>
        <taxon>Pezizomycotina</taxon>
        <taxon>Sordariomycetes</taxon>
        <taxon>Sordariomycetidae</taxon>
        <taxon>Sordariales</taxon>
        <taxon>Lasiosphaeriaceae</taxon>
        <taxon>Lasiosphaeria</taxon>
    </lineage>
</organism>
<dbReference type="EMBL" id="JAUIQD010000008">
    <property type="protein sequence ID" value="KAK3342056.1"/>
    <property type="molecule type" value="Genomic_DNA"/>
</dbReference>
<protein>
    <submittedName>
        <fullName evidence="1">Uncharacterized protein</fullName>
    </submittedName>
</protein>
<name>A0AAJ0M961_9PEZI</name>
<comment type="caution">
    <text evidence="1">The sequence shown here is derived from an EMBL/GenBank/DDBJ whole genome shotgun (WGS) entry which is preliminary data.</text>
</comment>
<accession>A0AAJ0M961</accession>
<keyword evidence="2" id="KW-1185">Reference proteome</keyword>
<proteinExistence type="predicted"/>
<reference evidence="1" key="1">
    <citation type="journal article" date="2023" name="Mol. Phylogenet. Evol.">
        <title>Genome-scale phylogeny and comparative genomics of the fungal order Sordariales.</title>
        <authorList>
            <person name="Hensen N."/>
            <person name="Bonometti L."/>
            <person name="Westerberg I."/>
            <person name="Brannstrom I.O."/>
            <person name="Guillou S."/>
            <person name="Cros-Aarteil S."/>
            <person name="Calhoun S."/>
            <person name="Haridas S."/>
            <person name="Kuo A."/>
            <person name="Mondo S."/>
            <person name="Pangilinan J."/>
            <person name="Riley R."/>
            <person name="LaButti K."/>
            <person name="Andreopoulos B."/>
            <person name="Lipzen A."/>
            <person name="Chen C."/>
            <person name="Yan M."/>
            <person name="Daum C."/>
            <person name="Ng V."/>
            <person name="Clum A."/>
            <person name="Steindorff A."/>
            <person name="Ohm R.A."/>
            <person name="Martin F."/>
            <person name="Silar P."/>
            <person name="Natvig D.O."/>
            <person name="Lalanne C."/>
            <person name="Gautier V."/>
            <person name="Ament-Velasquez S.L."/>
            <person name="Kruys A."/>
            <person name="Hutchinson M.I."/>
            <person name="Powell A.J."/>
            <person name="Barry K."/>
            <person name="Miller A.N."/>
            <person name="Grigoriev I.V."/>
            <person name="Debuchy R."/>
            <person name="Gladieux P."/>
            <person name="Hiltunen Thoren M."/>
            <person name="Johannesson H."/>
        </authorList>
    </citation>
    <scope>NUCLEOTIDE SEQUENCE</scope>
    <source>
        <strain evidence="1">CBS 955.72</strain>
    </source>
</reference>
<dbReference type="Proteomes" id="UP001275084">
    <property type="component" value="Unassembled WGS sequence"/>
</dbReference>